<sequence length="473" mass="54335">MPPEEQETNKAAPKGCLPNRPVRVVAALTGLFLAAAIVLALFLAGVFDSSPDLPDVMEGEATFTSNEGKEENFHVMIDYKKKIIQLASIDSSEMLDKASFGRRLMSYAENGTTNGTRINMTKIIIQDYNTNRKYFVIPKQNDNSTTKCIFTRLEEEMIPQHLLKYATLKSESVEGNTTHSLFQVDNDTDVDVYRAKGRNGKIYEVYMHLPNGTLHMRSREQEMNFTEFRKLNCYRYNEENDTIEKSFYKSNDSKFYEKPDDTELPSMNETVRNFILNVTKEANLTAISESDSPDSVAHRRRRGLGTRPNGDLDWWYGNWCGKEQGGYERYPKPACNSLCRQSTRYITSDCRNCLPPKDGFDAVCMEHDRCLIEAGKGPWWCFPVGNRCSCDFRYVWNVFYYILACPSWECRVNAAQAFTAFQLLSCWFPVKICFPWIRFSCGGCKVCCPRIQFYMHCFSFKMCAPFGSGKIPY</sequence>
<reference evidence="3 4" key="1">
    <citation type="submission" date="2025-04" db="UniProtKB">
        <authorList>
            <consortium name="RefSeq"/>
        </authorList>
    </citation>
    <scope>IDENTIFICATION</scope>
    <source>
        <tissue evidence="3 4">Tentacle</tissue>
    </source>
</reference>
<dbReference type="RefSeq" id="XP_031549713.1">
    <property type="nucleotide sequence ID" value="XM_031693853.1"/>
</dbReference>
<gene>
    <name evidence="3 4" type="primary">LOC116287211</name>
</gene>
<dbReference type="RefSeq" id="XP_031549714.1">
    <property type="nucleotide sequence ID" value="XM_031693854.1"/>
</dbReference>
<evidence type="ECO:0000313" key="2">
    <source>
        <dbReference type="Proteomes" id="UP000515163"/>
    </source>
</evidence>
<evidence type="ECO:0000313" key="4">
    <source>
        <dbReference type="RefSeq" id="XP_031549714.1"/>
    </source>
</evidence>
<evidence type="ECO:0000256" key="1">
    <source>
        <dbReference type="SAM" id="Phobius"/>
    </source>
</evidence>
<accession>A0A6P8GZW9</accession>
<keyword evidence="1" id="KW-0812">Transmembrane</keyword>
<keyword evidence="2" id="KW-1185">Reference proteome</keyword>
<name>A0A6P8GZW9_ACTTE</name>
<dbReference type="KEGG" id="aten:116287211"/>
<feature type="transmembrane region" description="Helical" evidence="1">
    <location>
        <begin position="24"/>
        <end position="47"/>
    </location>
</feature>
<evidence type="ECO:0000313" key="3">
    <source>
        <dbReference type="RefSeq" id="XP_031549713.1"/>
    </source>
</evidence>
<dbReference type="AlphaFoldDB" id="A0A6P8GZW9"/>
<keyword evidence="1" id="KW-1133">Transmembrane helix</keyword>
<protein>
    <submittedName>
        <fullName evidence="3 4">Uncharacterized protein LOC116287211 isoform X1</fullName>
    </submittedName>
</protein>
<proteinExistence type="predicted"/>
<dbReference type="Proteomes" id="UP000515163">
    <property type="component" value="Unplaced"/>
</dbReference>
<dbReference type="GeneID" id="116287211"/>
<keyword evidence="1" id="KW-0472">Membrane</keyword>
<dbReference type="OrthoDB" id="5978735at2759"/>
<organism evidence="2 4">
    <name type="scientific">Actinia tenebrosa</name>
    <name type="common">Australian red waratah sea anemone</name>
    <dbReference type="NCBI Taxonomy" id="6105"/>
    <lineage>
        <taxon>Eukaryota</taxon>
        <taxon>Metazoa</taxon>
        <taxon>Cnidaria</taxon>
        <taxon>Anthozoa</taxon>
        <taxon>Hexacorallia</taxon>
        <taxon>Actiniaria</taxon>
        <taxon>Actiniidae</taxon>
        <taxon>Actinia</taxon>
    </lineage>
</organism>